<reference evidence="1" key="1">
    <citation type="journal article" date="2015" name="Nature">
        <title>Complex archaea that bridge the gap between prokaryotes and eukaryotes.</title>
        <authorList>
            <person name="Spang A."/>
            <person name="Saw J.H."/>
            <person name="Jorgensen S.L."/>
            <person name="Zaremba-Niedzwiedzka K."/>
            <person name="Martijn J."/>
            <person name="Lind A.E."/>
            <person name="van Eijk R."/>
            <person name="Schleper C."/>
            <person name="Guy L."/>
            <person name="Ettema T.J."/>
        </authorList>
    </citation>
    <scope>NUCLEOTIDE SEQUENCE</scope>
</reference>
<gene>
    <name evidence="1" type="ORF">LCGC14_0325670</name>
</gene>
<dbReference type="InterPro" id="IPR044000">
    <property type="entry name" value="Phage_tube_2"/>
</dbReference>
<dbReference type="Pfam" id="PF18906">
    <property type="entry name" value="Phage_tube_2"/>
    <property type="match status" value="1"/>
</dbReference>
<sequence>MTTVRMGHQQKFSYAGTSVMGWCTVAKHETHLERDGMRGTRTHESLDVALGTNTSSGQIICNPTNAELNLFELYAIGAAGTPAETIGEAPLIIDKGDDVYTYANTQVDRLTMRGRKGDLLELTMDMEARSESATGSAPSEPADAALFAFSNITFSYSGTGYEIEGFELVVDNALVKDRFANSRTRLDMPEGDRIVTLRTEHTWSSNTSGLYAAVVAGAAGVLTISDGTNTRTYTFGRLQAPLNSPEVRDKGPIPFTMDWVARKVSTTPEIKRT</sequence>
<comment type="caution">
    <text evidence="1">The sequence shown here is derived from an EMBL/GenBank/DDBJ whole genome shotgun (WGS) entry which is preliminary data.</text>
</comment>
<organism evidence="1">
    <name type="scientific">marine sediment metagenome</name>
    <dbReference type="NCBI Taxonomy" id="412755"/>
    <lineage>
        <taxon>unclassified sequences</taxon>
        <taxon>metagenomes</taxon>
        <taxon>ecological metagenomes</taxon>
    </lineage>
</organism>
<evidence type="ECO:0000313" key="1">
    <source>
        <dbReference type="EMBL" id="KKN80761.1"/>
    </source>
</evidence>
<protein>
    <submittedName>
        <fullName evidence="1">Uncharacterized protein</fullName>
    </submittedName>
</protein>
<proteinExistence type="predicted"/>
<accession>A0A0F9W526</accession>
<dbReference type="AlphaFoldDB" id="A0A0F9W526"/>
<name>A0A0F9W526_9ZZZZ</name>
<dbReference type="EMBL" id="LAZR01000225">
    <property type="protein sequence ID" value="KKN80761.1"/>
    <property type="molecule type" value="Genomic_DNA"/>
</dbReference>